<comment type="caution">
    <text evidence="2">The sequence shown here is derived from an EMBL/GenBank/DDBJ whole genome shotgun (WGS) entry which is preliminary data.</text>
</comment>
<sequence length="234" mass="26941">MSDSQGRLEVLPYYHLVLRDAHTSRFGLHLPFLRTGKVNYGHIHFSTPLKAGSFFSRYKDFTIDGPQNIAIRISASYYFGTKRKVNYLEVREGKKPKPDSASTSVEKAFETEEQQGKQPEIRNHEELKKAPEEKSEEEIYNDDIIPFAISDDVENGTIHVFIQTPGLQSKEAKFQTLIMPGTIIVNHLLKDFSLSLRLPKRIDEQSKVKVEVLFRVTQIIFKIKTYTSHPLMIE</sequence>
<name>A0A9W4SYU4_9GLOM</name>
<dbReference type="Proteomes" id="UP001153678">
    <property type="component" value="Unassembled WGS sequence"/>
</dbReference>
<gene>
    <name evidence="2" type="ORF">FWILDA_LOCUS13645</name>
</gene>
<protein>
    <submittedName>
        <fullName evidence="2">3453_t:CDS:1</fullName>
    </submittedName>
</protein>
<feature type="compositionally biased region" description="Basic and acidic residues" evidence="1">
    <location>
        <begin position="119"/>
        <end position="133"/>
    </location>
</feature>
<organism evidence="2 3">
    <name type="scientific">Funneliformis geosporum</name>
    <dbReference type="NCBI Taxonomy" id="1117311"/>
    <lineage>
        <taxon>Eukaryota</taxon>
        <taxon>Fungi</taxon>
        <taxon>Fungi incertae sedis</taxon>
        <taxon>Mucoromycota</taxon>
        <taxon>Glomeromycotina</taxon>
        <taxon>Glomeromycetes</taxon>
        <taxon>Glomerales</taxon>
        <taxon>Glomeraceae</taxon>
        <taxon>Funneliformis</taxon>
    </lineage>
</organism>
<proteinExistence type="predicted"/>
<dbReference type="AlphaFoldDB" id="A0A9W4SYU4"/>
<dbReference type="EMBL" id="CAMKVN010005277">
    <property type="protein sequence ID" value="CAI2188568.1"/>
    <property type="molecule type" value="Genomic_DNA"/>
</dbReference>
<keyword evidence="3" id="KW-1185">Reference proteome</keyword>
<evidence type="ECO:0000256" key="1">
    <source>
        <dbReference type="SAM" id="MobiDB-lite"/>
    </source>
</evidence>
<dbReference type="OrthoDB" id="2440470at2759"/>
<feature type="region of interest" description="Disordered" evidence="1">
    <location>
        <begin position="91"/>
        <end position="137"/>
    </location>
</feature>
<reference evidence="2" key="1">
    <citation type="submission" date="2022-08" db="EMBL/GenBank/DDBJ databases">
        <authorList>
            <person name="Kallberg Y."/>
            <person name="Tangrot J."/>
            <person name="Rosling A."/>
        </authorList>
    </citation>
    <scope>NUCLEOTIDE SEQUENCE</scope>
    <source>
        <strain evidence="2">Wild A</strain>
    </source>
</reference>
<evidence type="ECO:0000313" key="3">
    <source>
        <dbReference type="Proteomes" id="UP001153678"/>
    </source>
</evidence>
<evidence type="ECO:0000313" key="2">
    <source>
        <dbReference type="EMBL" id="CAI2188568.1"/>
    </source>
</evidence>
<accession>A0A9W4SYU4</accession>